<dbReference type="SMART" id="SM00034">
    <property type="entry name" value="CLECT"/>
    <property type="match status" value="1"/>
</dbReference>
<evidence type="ECO:0000313" key="4">
    <source>
        <dbReference type="RefSeq" id="XP_002731027.1"/>
    </source>
</evidence>
<gene>
    <name evidence="4" type="primary">LOC100375114</name>
</gene>
<dbReference type="CDD" id="cd00037">
    <property type="entry name" value="CLECT"/>
    <property type="match status" value="1"/>
</dbReference>
<dbReference type="InterPro" id="IPR001304">
    <property type="entry name" value="C-type_lectin-like"/>
</dbReference>
<feature type="signal peptide" evidence="1">
    <location>
        <begin position="1"/>
        <end position="19"/>
    </location>
</feature>
<dbReference type="InterPro" id="IPR016186">
    <property type="entry name" value="C-type_lectin-like/link_sf"/>
</dbReference>
<dbReference type="InterPro" id="IPR050801">
    <property type="entry name" value="Ca-Dep_Lectins_ImmuneDev"/>
</dbReference>
<dbReference type="Proteomes" id="UP000694865">
    <property type="component" value="Unplaced"/>
</dbReference>
<evidence type="ECO:0000313" key="3">
    <source>
        <dbReference type="Proteomes" id="UP000694865"/>
    </source>
</evidence>
<organism evidence="3 4">
    <name type="scientific">Saccoglossus kowalevskii</name>
    <name type="common">Acorn worm</name>
    <dbReference type="NCBI Taxonomy" id="10224"/>
    <lineage>
        <taxon>Eukaryota</taxon>
        <taxon>Metazoa</taxon>
        <taxon>Hemichordata</taxon>
        <taxon>Enteropneusta</taxon>
        <taxon>Harrimaniidae</taxon>
        <taxon>Saccoglossus</taxon>
    </lineage>
</organism>
<dbReference type="PANTHER" id="PTHR22801:SF63">
    <property type="entry name" value="C-TYPE LECTIN DOMAIN-CONTAINING PROTEIN"/>
    <property type="match status" value="1"/>
</dbReference>
<dbReference type="Pfam" id="PF00059">
    <property type="entry name" value="Lectin_C"/>
    <property type="match status" value="1"/>
</dbReference>
<sequence>MNFALSALALAVLWTLAYGRTELANMMDETEVCDPKTGIVYKFFPQFRNRWDLARDKCQDDGGKLATINYQGLHRRIKRHINAYPDTLTPQGLGYWFGLNDRIEEGVYKFVDNEDFVYTEGWYSEALGGVMVSQPNNNVDEDCHGQDCGQLWRRPKSGPAYDFDDAYCLELKSFICEYPAGTGGCVIEA</sequence>
<proteinExistence type="predicted"/>
<feature type="domain" description="C-type lectin" evidence="2">
    <location>
        <begin position="36"/>
        <end position="177"/>
    </location>
</feature>
<protein>
    <submittedName>
        <fullName evidence="4">C-type lectin domain family 17, member A-like</fullName>
    </submittedName>
</protein>
<keyword evidence="1" id="KW-0732">Signal</keyword>
<dbReference type="SUPFAM" id="SSF56436">
    <property type="entry name" value="C-type lectin-like"/>
    <property type="match status" value="1"/>
</dbReference>
<dbReference type="PANTHER" id="PTHR22801">
    <property type="entry name" value="LITHOSTATHINE"/>
    <property type="match status" value="1"/>
</dbReference>
<feature type="chain" id="PRO_5046174937" evidence="1">
    <location>
        <begin position="20"/>
        <end position="189"/>
    </location>
</feature>
<dbReference type="PROSITE" id="PS50041">
    <property type="entry name" value="C_TYPE_LECTIN_2"/>
    <property type="match status" value="1"/>
</dbReference>
<dbReference type="InterPro" id="IPR016187">
    <property type="entry name" value="CTDL_fold"/>
</dbReference>
<keyword evidence="3" id="KW-1185">Reference proteome</keyword>
<dbReference type="RefSeq" id="XP_002731027.1">
    <property type="nucleotide sequence ID" value="XM_002730981.2"/>
</dbReference>
<accession>A0ABM0GJ74</accession>
<evidence type="ECO:0000259" key="2">
    <source>
        <dbReference type="PROSITE" id="PS50041"/>
    </source>
</evidence>
<dbReference type="Gene3D" id="3.10.100.10">
    <property type="entry name" value="Mannose-Binding Protein A, subunit A"/>
    <property type="match status" value="1"/>
</dbReference>
<name>A0ABM0GJ74_SACKO</name>
<dbReference type="GeneID" id="100375114"/>
<reference evidence="4" key="1">
    <citation type="submission" date="2025-08" db="UniProtKB">
        <authorList>
            <consortium name="RefSeq"/>
        </authorList>
    </citation>
    <scope>IDENTIFICATION</scope>
    <source>
        <tissue evidence="4">Testes</tissue>
    </source>
</reference>
<evidence type="ECO:0000256" key="1">
    <source>
        <dbReference type="SAM" id="SignalP"/>
    </source>
</evidence>